<reference evidence="1 2" key="1">
    <citation type="submission" date="2017-11" db="EMBL/GenBank/DDBJ databases">
        <title>Genome sequence of Entomoplasma melaleucae M1 (ATCC 49191).</title>
        <authorList>
            <person name="Lo W.-S."/>
            <person name="Gasparich G.E."/>
            <person name="Kuo C.-H."/>
        </authorList>
    </citation>
    <scope>NUCLEOTIDE SEQUENCE [LARGE SCALE GENOMIC DNA]</scope>
    <source>
        <strain evidence="1 2">M1</strain>
    </source>
</reference>
<protein>
    <submittedName>
        <fullName evidence="1">Uncharacterized protein</fullName>
    </submittedName>
</protein>
<dbReference type="Proteomes" id="UP000231896">
    <property type="component" value="Chromosome"/>
</dbReference>
<sequence length="472" mass="54874">MQYKIWEITSYDDYVKNWPLGSRLKKLTTYFKKLGYQTGEDFFNKNAYLAQELANQRVGGIIDTIFKTTNLDLNIQKYLKQFTYLAIDHLLNNDIEIGENVRNNQTSLNNGRTVSSTTTLTSVEQTVGTMAWRAFNASTIQILYKSYCENEGIPFLLDPQMFYDKKEIDAMLKEQDNYIIKMKDIIKEDITNDEEFRNIIATMVGDNKELKDYLFNKLGTDKNFQDKVAAILANNETFKNKLMSLISNNQDFQKAIEKLMSKNIEVLNAIKELAISNKAFQIEVAKEISLIDSFNENVGDITYKKLRADEDFVSRAGLTEEQKKDLETLNENIPEILTIKDKANKAEVNEQLKLKLDAEVAEQKYFKKIDDNFVTIELTVELMRKFMLLTELMMYLNLYAFIEPTDKTNYLYKFYNFYVLQGSLGIVYRYQSKTSGSSNTNSFFPKTNQKFILPSWVNEIVQEEIKKIESES</sequence>
<keyword evidence="2" id="KW-1185">Reference proteome</keyword>
<evidence type="ECO:0000313" key="1">
    <source>
        <dbReference type="EMBL" id="ATZ18294.1"/>
    </source>
</evidence>
<dbReference type="STRING" id="1408435.GCA_000685885_01070"/>
<dbReference type="KEGG" id="eml:EMELA_v1c08070"/>
<evidence type="ECO:0000313" key="2">
    <source>
        <dbReference type="Proteomes" id="UP000231896"/>
    </source>
</evidence>
<proteinExistence type="predicted"/>
<dbReference type="OrthoDB" id="389467at2"/>
<accession>A0A2K8NX29</accession>
<dbReference type="EMBL" id="CP024964">
    <property type="protein sequence ID" value="ATZ18294.1"/>
    <property type="molecule type" value="Genomic_DNA"/>
</dbReference>
<name>A0A2K8NX29_9MOLU</name>
<dbReference type="RefSeq" id="WP_028124388.1">
    <property type="nucleotide sequence ID" value="NZ_CP024964.1"/>
</dbReference>
<organism evidence="1 2">
    <name type="scientific">Mesoplasma melaleucae</name>
    <dbReference type="NCBI Taxonomy" id="81459"/>
    <lineage>
        <taxon>Bacteria</taxon>
        <taxon>Bacillati</taxon>
        <taxon>Mycoplasmatota</taxon>
        <taxon>Mollicutes</taxon>
        <taxon>Entomoplasmatales</taxon>
        <taxon>Entomoplasmataceae</taxon>
        <taxon>Mesoplasma</taxon>
    </lineage>
</organism>
<dbReference type="AlphaFoldDB" id="A0A2K8NX29"/>
<gene>
    <name evidence="1" type="ORF">EMELA_v1c08070</name>
</gene>